<keyword evidence="1" id="KW-0812">Transmembrane</keyword>
<comment type="caution">
    <text evidence="2">The sequence shown here is derived from an EMBL/GenBank/DDBJ whole genome shotgun (WGS) entry which is preliminary data.</text>
</comment>
<reference evidence="3 5" key="2">
    <citation type="submission" date="2020-04" db="EMBL/GenBank/DDBJ databases">
        <title>Genome analysis and antimicrobial resistance characteristics of Chryseobacterium aquaticum isolated from farmed salmonids.</title>
        <authorList>
            <person name="Saticioglu I.B."/>
            <person name="Duman M."/>
            <person name="Altun S."/>
        </authorList>
    </citation>
    <scope>NUCLEOTIDE SEQUENCE [LARGE SCALE GENOMIC DNA]</scope>
    <source>
        <strain evidence="3 5">C-174</strain>
    </source>
</reference>
<reference evidence="2 4" key="1">
    <citation type="submission" date="2015-10" db="EMBL/GenBank/DDBJ databases">
        <title>Chryseobacterium aquaticum genome.</title>
        <authorList>
            <person name="Newman J.D."/>
            <person name="Ferguson M.B."/>
            <person name="Miller J.R."/>
        </authorList>
    </citation>
    <scope>NUCLEOTIDE SEQUENCE [LARGE SCALE GENOMIC DNA]</scope>
    <source>
        <strain evidence="2 4">KCTC 12483</strain>
    </source>
</reference>
<dbReference type="EMBL" id="LLYZ01000005">
    <property type="protein sequence ID" value="KQK26024.1"/>
    <property type="molecule type" value="Genomic_DNA"/>
</dbReference>
<protein>
    <submittedName>
        <fullName evidence="2">Uncharacterized protein</fullName>
    </submittedName>
</protein>
<proteinExistence type="predicted"/>
<evidence type="ECO:0000256" key="1">
    <source>
        <dbReference type="SAM" id="Phobius"/>
    </source>
</evidence>
<dbReference type="Proteomes" id="UP000548067">
    <property type="component" value="Unassembled WGS sequence"/>
</dbReference>
<organism evidence="2 4">
    <name type="scientific">Chryseobacterium aquaticum</name>
    <dbReference type="NCBI Taxonomy" id="452084"/>
    <lineage>
        <taxon>Bacteria</taxon>
        <taxon>Pseudomonadati</taxon>
        <taxon>Bacteroidota</taxon>
        <taxon>Flavobacteriia</taxon>
        <taxon>Flavobacteriales</taxon>
        <taxon>Weeksellaceae</taxon>
        <taxon>Chryseobacterium group</taxon>
        <taxon>Chryseobacterium</taxon>
    </lineage>
</organism>
<accession>A0A0Q3HTC8</accession>
<dbReference type="OrthoDB" id="893761at2"/>
<feature type="transmembrane region" description="Helical" evidence="1">
    <location>
        <begin position="50"/>
        <end position="72"/>
    </location>
</feature>
<evidence type="ECO:0000313" key="2">
    <source>
        <dbReference type="EMBL" id="KQK26024.1"/>
    </source>
</evidence>
<gene>
    <name evidence="2" type="ORF">AR438_10605</name>
    <name evidence="3" type="ORF">HIO71_02785</name>
</gene>
<sequence length="132" mass="14679">MLRKILAVIVGIISGGLSVGIVQTIGHYFYPMPKGMKSDDMEAMKNYVETAPFMALFFVIISYSVAALVSGFVSTKIAKDGKNIYALICGTIFLIQSIYMMSLLPTPVWFWFLGIISWALVFVGYKFALNKK</sequence>
<dbReference type="EMBL" id="JABCJF010000001">
    <property type="protein sequence ID" value="NMR33130.1"/>
    <property type="molecule type" value="Genomic_DNA"/>
</dbReference>
<keyword evidence="1" id="KW-0472">Membrane</keyword>
<keyword evidence="4" id="KW-1185">Reference proteome</keyword>
<dbReference type="Proteomes" id="UP000051682">
    <property type="component" value="Unassembled WGS sequence"/>
</dbReference>
<evidence type="ECO:0000313" key="4">
    <source>
        <dbReference type="Proteomes" id="UP000051682"/>
    </source>
</evidence>
<name>A0A0Q3HTC8_9FLAO</name>
<feature type="transmembrane region" description="Helical" evidence="1">
    <location>
        <begin position="108"/>
        <end position="129"/>
    </location>
</feature>
<dbReference type="AlphaFoldDB" id="A0A0Q3HTC8"/>
<evidence type="ECO:0000313" key="3">
    <source>
        <dbReference type="EMBL" id="NMR33130.1"/>
    </source>
</evidence>
<feature type="transmembrane region" description="Helical" evidence="1">
    <location>
        <begin position="7"/>
        <end position="30"/>
    </location>
</feature>
<dbReference type="RefSeq" id="WP_050379785.1">
    <property type="nucleotide sequence ID" value="NZ_JABCJF010000001.1"/>
</dbReference>
<feature type="transmembrane region" description="Helical" evidence="1">
    <location>
        <begin position="84"/>
        <end position="102"/>
    </location>
</feature>
<evidence type="ECO:0000313" key="5">
    <source>
        <dbReference type="Proteomes" id="UP000548067"/>
    </source>
</evidence>
<keyword evidence="1" id="KW-1133">Transmembrane helix</keyword>
<dbReference type="STRING" id="452084.AR438_10605"/>